<name>A0ABN7WU29_GIGMA</name>
<protein>
    <submittedName>
        <fullName evidence="2">16431_t:CDS:1</fullName>
    </submittedName>
</protein>
<dbReference type="Proteomes" id="UP000789901">
    <property type="component" value="Unassembled WGS sequence"/>
</dbReference>
<sequence length="40" mass="4712">TTPPKTRTHTGRDVSNQKKKIQRNDSYTDPMTKSHLEEER</sequence>
<proteinExistence type="predicted"/>
<evidence type="ECO:0000313" key="3">
    <source>
        <dbReference type="Proteomes" id="UP000789901"/>
    </source>
</evidence>
<dbReference type="EMBL" id="CAJVQB010059793">
    <property type="protein sequence ID" value="CAG8839136.1"/>
    <property type="molecule type" value="Genomic_DNA"/>
</dbReference>
<keyword evidence="3" id="KW-1185">Reference proteome</keyword>
<comment type="caution">
    <text evidence="2">The sequence shown here is derived from an EMBL/GenBank/DDBJ whole genome shotgun (WGS) entry which is preliminary data.</text>
</comment>
<evidence type="ECO:0000313" key="2">
    <source>
        <dbReference type="EMBL" id="CAG8839136.1"/>
    </source>
</evidence>
<gene>
    <name evidence="2" type="ORF">GMARGA_LOCUS34310</name>
</gene>
<organism evidence="2 3">
    <name type="scientific">Gigaspora margarita</name>
    <dbReference type="NCBI Taxonomy" id="4874"/>
    <lineage>
        <taxon>Eukaryota</taxon>
        <taxon>Fungi</taxon>
        <taxon>Fungi incertae sedis</taxon>
        <taxon>Mucoromycota</taxon>
        <taxon>Glomeromycotina</taxon>
        <taxon>Glomeromycetes</taxon>
        <taxon>Diversisporales</taxon>
        <taxon>Gigasporaceae</taxon>
        <taxon>Gigaspora</taxon>
    </lineage>
</organism>
<feature type="region of interest" description="Disordered" evidence="1">
    <location>
        <begin position="1"/>
        <end position="40"/>
    </location>
</feature>
<accession>A0ABN7WU29</accession>
<evidence type="ECO:0000256" key="1">
    <source>
        <dbReference type="SAM" id="MobiDB-lite"/>
    </source>
</evidence>
<feature type="non-terminal residue" evidence="2">
    <location>
        <position position="1"/>
    </location>
</feature>
<reference evidence="2 3" key="1">
    <citation type="submission" date="2021-06" db="EMBL/GenBank/DDBJ databases">
        <authorList>
            <person name="Kallberg Y."/>
            <person name="Tangrot J."/>
            <person name="Rosling A."/>
        </authorList>
    </citation>
    <scope>NUCLEOTIDE SEQUENCE [LARGE SCALE GENOMIC DNA]</scope>
    <source>
        <strain evidence="2 3">120-4 pot B 10/14</strain>
    </source>
</reference>